<dbReference type="AlphaFoldDB" id="V6M5W6"/>
<evidence type="ECO:0000313" key="2">
    <source>
        <dbReference type="EMBL" id="EST48739.1"/>
    </source>
</evidence>
<evidence type="ECO:0000256" key="1">
    <source>
        <dbReference type="SAM" id="MobiDB-lite"/>
    </source>
</evidence>
<gene>
    <name evidence="2" type="ORF">SS50377_11057</name>
</gene>
<protein>
    <submittedName>
        <fullName evidence="2">Uncharacterized protein</fullName>
    </submittedName>
</protein>
<organism evidence="2">
    <name type="scientific">Spironucleus salmonicida</name>
    <dbReference type="NCBI Taxonomy" id="348837"/>
    <lineage>
        <taxon>Eukaryota</taxon>
        <taxon>Metamonada</taxon>
        <taxon>Diplomonadida</taxon>
        <taxon>Hexamitidae</taxon>
        <taxon>Hexamitinae</taxon>
        <taxon>Spironucleus</taxon>
    </lineage>
</organism>
<sequence>MGNTQRAAPVPQLAAGQGVTETEFGADRKGARHLAIAGRCAAVWAAYRAETAFGAA</sequence>
<accession>V6M5W6</accession>
<feature type="region of interest" description="Disordered" evidence="1">
    <location>
        <begin position="1"/>
        <end position="20"/>
    </location>
</feature>
<dbReference type="EMBL" id="KI545978">
    <property type="protein sequence ID" value="EST48739.1"/>
    <property type="molecule type" value="Genomic_DNA"/>
</dbReference>
<name>V6M5W6_9EUKA</name>
<reference evidence="2" key="1">
    <citation type="journal article" date="2014" name="PLoS Genet.">
        <title>The Genome of Spironucleus salmonicida Highlights a Fish Pathogen Adapted to Fluctuating Environments.</title>
        <authorList>
            <person name="Xu F."/>
            <person name="Jerlstrom-Hultqvist J."/>
            <person name="Einarsson E."/>
            <person name="Astvaldsson A."/>
            <person name="Svard S.G."/>
            <person name="Andersson J.O."/>
        </authorList>
    </citation>
    <scope>NUCLEOTIDE SEQUENCE</scope>
</reference>
<proteinExistence type="predicted"/>